<proteinExistence type="predicted"/>
<keyword evidence="1" id="KW-0732">Signal</keyword>
<dbReference type="EMBL" id="JAQJAN010000002">
    <property type="protein sequence ID" value="KAJ5738241.1"/>
    <property type="molecule type" value="Genomic_DNA"/>
</dbReference>
<dbReference type="Proteomes" id="UP001215712">
    <property type="component" value="Unassembled WGS sequence"/>
</dbReference>
<comment type="caution">
    <text evidence="2">The sequence shown here is derived from an EMBL/GenBank/DDBJ whole genome shotgun (WGS) entry which is preliminary data.</text>
</comment>
<feature type="signal peptide" evidence="1">
    <location>
        <begin position="1"/>
        <end position="25"/>
    </location>
</feature>
<name>A0AAD6N0B0_9EURO</name>
<reference evidence="2" key="1">
    <citation type="journal article" date="2023" name="IMA Fungus">
        <title>Comparative genomic study of the Penicillium genus elucidates a diverse pangenome and 15 lateral gene transfer events.</title>
        <authorList>
            <person name="Petersen C."/>
            <person name="Sorensen T."/>
            <person name="Nielsen M.R."/>
            <person name="Sondergaard T.E."/>
            <person name="Sorensen J.L."/>
            <person name="Fitzpatrick D.A."/>
            <person name="Frisvad J.C."/>
            <person name="Nielsen K.L."/>
        </authorList>
    </citation>
    <scope>NUCLEOTIDE SEQUENCE</scope>
    <source>
        <strain evidence="2">IBT 17514</strain>
    </source>
</reference>
<keyword evidence="3" id="KW-1185">Reference proteome</keyword>
<evidence type="ECO:0000256" key="1">
    <source>
        <dbReference type="SAM" id="SignalP"/>
    </source>
</evidence>
<protein>
    <submittedName>
        <fullName evidence="2">Uncharacterized protein</fullName>
    </submittedName>
</protein>
<feature type="chain" id="PRO_5042248953" evidence="1">
    <location>
        <begin position="26"/>
        <end position="171"/>
    </location>
</feature>
<accession>A0AAD6N0B0</accession>
<organism evidence="2 3">
    <name type="scientific">Penicillium malachiteum</name>
    <dbReference type="NCBI Taxonomy" id="1324776"/>
    <lineage>
        <taxon>Eukaryota</taxon>
        <taxon>Fungi</taxon>
        <taxon>Dikarya</taxon>
        <taxon>Ascomycota</taxon>
        <taxon>Pezizomycotina</taxon>
        <taxon>Eurotiomycetes</taxon>
        <taxon>Eurotiomycetidae</taxon>
        <taxon>Eurotiales</taxon>
        <taxon>Aspergillaceae</taxon>
        <taxon>Penicillium</taxon>
    </lineage>
</organism>
<gene>
    <name evidence="2" type="ORF">N7493_001396</name>
</gene>
<evidence type="ECO:0000313" key="3">
    <source>
        <dbReference type="Proteomes" id="UP001215712"/>
    </source>
</evidence>
<evidence type="ECO:0000313" key="2">
    <source>
        <dbReference type="EMBL" id="KAJ5738241.1"/>
    </source>
</evidence>
<reference evidence="2" key="2">
    <citation type="submission" date="2023-01" db="EMBL/GenBank/DDBJ databases">
        <authorList>
            <person name="Petersen C."/>
        </authorList>
    </citation>
    <scope>NUCLEOTIDE SEQUENCE</scope>
    <source>
        <strain evidence="2">IBT 17514</strain>
    </source>
</reference>
<dbReference type="AlphaFoldDB" id="A0AAD6N0B0"/>
<sequence length="171" mass="19118">MDTYIVVLTLIILFIVQNCLNRSRSRSFLQSKYSVEHSKTNQDDSTKTDSPPRPIHQPLINEDTDIDLDIIAIHGFDARSPDTWTYRSKTGNPDVNVNWLKDPDMLPSIVGSARIFTCDWPSDFFESSSYVQKSFDDFALGLLAGIKARPTPSVCSIREGPSVLFVASCLG</sequence>